<dbReference type="OrthoDB" id="622550at2"/>
<sequence>MKVGYASHEITPKEPSYLCGHAIRTEISKGTLDPLYVSCIVLKDGDKTRCWFSFDLVMLDQKFTVNLQKVVSHILDCKEFEVVCSVIHTHSGPEVSEKGIFSETSELGARPGYAEFLFAKCMDALYGALGSLEETSIRYDSFDIEGCFGNRNGKEFPADKECICIQFYNNEQVLLTCVNFACHPTVLGPQNLYFSSDIFGSIRNRLEKKWGTPVFMMQGAAGDMGTRQYRQGEDGAELNRLTDLLDVQFNREWNWKNVKNDEIKVSETHFEIDEDIDLEELQVRYNENKTKLDKETNHDQIKLLNSGLAALKSQMSHGSHYHAEIDGTIWKIGELCLVCLPCELFNQLGVKIKKAKDKEKIVIWGYAFNGGTSVGYLVDEPQYGKSYESIATCIKKGTPEKYCDYIITKLNF</sequence>
<evidence type="ECO:0000313" key="2">
    <source>
        <dbReference type="Proteomes" id="UP000243297"/>
    </source>
</evidence>
<accession>A0A1T4K8Y6</accession>
<dbReference type="STRING" id="118967.SAMN02745191_0405"/>
<organism evidence="1 2">
    <name type="scientific">Anaerorhabdus furcosa</name>
    <dbReference type="NCBI Taxonomy" id="118967"/>
    <lineage>
        <taxon>Bacteria</taxon>
        <taxon>Bacillati</taxon>
        <taxon>Bacillota</taxon>
        <taxon>Erysipelotrichia</taxon>
        <taxon>Erysipelotrichales</taxon>
        <taxon>Erysipelotrichaceae</taxon>
        <taxon>Anaerorhabdus</taxon>
    </lineage>
</organism>
<evidence type="ECO:0008006" key="3">
    <source>
        <dbReference type="Google" id="ProtNLM"/>
    </source>
</evidence>
<dbReference type="EMBL" id="FUWY01000001">
    <property type="protein sequence ID" value="SJZ38908.1"/>
    <property type="molecule type" value="Genomic_DNA"/>
</dbReference>
<dbReference type="AlphaFoldDB" id="A0A1T4K8Y6"/>
<keyword evidence="2" id="KW-1185">Reference proteome</keyword>
<name>A0A1T4K8Y6_9FIRM</name>
<evidence type="ECO:0000313" key="1">
    <source>
        <dbReference type="EMBL" id="SJZ38908.1"/>
    </source>
</evidence>
<dbReference type="Proteomes" id="UP000243297">
    <property type="component" value="Unassembled WGS sequence"/>
</dbReference>
<gene>
    <name evidence="1" type="ORF">SAMN02745191_0405</name>
</gene>
<protein>
    <recommendedName>
        <fullName evidence="3">Neutral/alkaline non-lysosomal ceramidase, N-terminal</fullName>
    </recommendedName>
</protein>
<reference evidence="2" key="1">
    <citation type="submission" date="2017-02" db="EMBL/GenBank/DDBJ databases">
        <authorList>
            <person name="Varghese N."/>
            <person name="Submissions S."/>
        </authorList>
    </citation>
    <scope>NUCLEOTIDE SEQUENCE [LARGE SCALE GENOMIC DNA]</scope>
    <source>
        <strain evidence="2">ATCC 25662</strain>
    </source>
</reference>
<proteinExistence type="predicted"/>
<dbReference type="RefSeq" id="WP_078710849.1">
    <property type="nucleotide sequence ID" value="NZ_FUWY01000001.1"/>
</dbReference>